<evidence type="ECO:0000313" key="1">
    <source>
        <dbReference type="EMBL" id="TKR69221.1"/>
    </source>
</evidence>
<dbReference type="AlphaFoldDB" id="A0A4U5MIQ3"/>
<comment type="caution">
    <text evidence="1">The sequence shown here is derived from an EMBL/GenBank/DDBJ whole genome shotgun (WGS) entry which is preliminary data.</text>
</comment>
<organism evidence="1 2">
    <name type="scientific">Steinernema carpocapsae</name>
    <name type="common">Entomopathogenic nematode</name>
    <dbReference type="NCBI Taxonomy" id="34508"/>
    <lineage>
        <taxon>Eukaryota</taxon>
        <taxon>Metazoa</taxon>
        <taxon>Ecdysozoa</taxon>
        <taxon>Nematoda</taxon>
        <taxon>Chromadorea</taxon>
        <taxon>Rhabditida</taxon>
        <taxon>Tylenchina</taxon>
        <taxon>Panagrolaimomorpha</taxon>
        <taxon>Strongyloidoidea</taxon>
        <taxon>Steinernematidae</taxon>
        <taxon>Steinernema</taxon>
    </lineage>
</organism>
<evidence type="ECO:0000313" key="2">
    <source>
        <dbReference type="Proteomes" id="UP000298663"/>
    </source>
</evidence>
<reference evidence="1 2" key="2">
    <citation type="journal article" date="2019" name="G3 (Bethesda)">
        <title>Hybrid Assembly of the Genome of the Entomopathogenic Nematode Steinernema carpocapsae Identifies the X-Chromosome.</title>
        <authorList>
            <person name="Serra L."/>
            <person name="Macchietto M."/>
            <person name="Macias-Munoz A."/>
            <person name="McGill C.J."/>
            <person name="Rodriguez I.M."/>
            <person name="Rodriguez B."/>
            <person name="Murad R."/>
            <person name="Mortazavi A."/>
        </authorList>
    </citation>
    <scope>NUCLEOTIDE SEQUENCE [LARGE SCALE GENOMIC DNA]</scope>
    <source>
        <strain evidence="1 2">ALL</strain>
    </source>
</reference>
<dbReference type="EMBL" id="AZBU02000007">
    <property type="protein sequence ID" value="TKR69221.1"/>
    <property type="molecule type" value="Genomic_DNA"/>
</dbReference>
<protein>
    <submittedName>
        <fullName evidence="1">Uncharacterized protein</fullName>
    </submittedName>
</protein>
<keyword evidence="2" id="KW-1185">Reference proteome</keyword>
<dbReference type="Proteomes" id="UP000298663">
    <property type="component" value="Unassembled WGS sequence"/>
</dbReference>
<reference evidence="1 2" key="1">
    <citation type="journal article" date="2015" name="Genome Biol.">
        <title>Comparative genomics of Steinernema reveals deeply conserved gene regulatory networks.</title>
        <authorList>
            <person name="Dillman A.R."/>
            <person name="Macchietto M."/>
            <person name="Porter C.F."/>
            <person name="Rogers A."/>
            <person name="Williams B."/>
            <person name="Antoshechkin I."/>
            <person name="Lee M.M."/>
            <person name="Goodwin Z."/>
            <person name="Lu X."/>
            <person name="Lewis E.E."/>
            <person name="Goodrich-Blair H."/>
            <person name="Stock S.P."/>
            <person name="Adams B.J."/>
            <person name="Sternberg P.W."/>
            <person name="Mortazavi A."/>
        </authorList>
    </citation>
    <scope>NUCLEOTIDE SEQUENCE [LARGE SCALE GENOMIC DNA]</scope>
    <source>
        <strain evidence="1 2">ALL</strain>
    </source>
</reference>
<proteinExistence type="predicted"/>
<accession>A0A4U5MIQ3</accession>
<sequence length="95" mass="10777">MQSMRVDALVKLIQVRINFRCSTTKVKKHKPGKVPKSGQQRLEDWIVPGDPRSGHLILLVHFTVKDVKVTFGQSEKLREAQISDVFSSKCSMSHC</sequence>
<gene>
    <name evidence="1" type="ORF">L596_021405</name>
</gene>
<name>A0A4U5MIQ3_STECR</name>